<proteinExistence type="inferred from homology"/>
<keyword evidence="5" id="KW-0539">Nucleus</keyword>
<protein>
    <recommendedName>
        <fullName evidence="3">tRNA (adenine(58)-N(1))-methyltransferase non-catalytic subunit TRM6</fullName>
    </recommendedName>
    <alternativeName>
        <fullName evidence="6">tRNA(m1A58)-methyltransferase subunit TRM6</fullName>
    </alternativeName>
</protein>
<dbReference type="AlphaFoldDB" id="A0A0L0C434"/>
<evidence type="ECO:0000256" key="4">
    <source>
        <dbReference type="ARBA" id="ARBA00022694"/>
    </source>
</evidence>
<name>A0A0L0C434_LUCCU</name>
<dbReference type="PIRSF" id="PIRSF038170">
    <property type="entry name" value="tRNA_m1A_mtfrase"/>
    <property type="match status" value="1"/>
</dbReference>
<comment type="subcellular location">
    <subcellularLocation>
        <location evidence="1">Nucleus</location>
    </subcellularLocation>
</comment>
<sequence>MTTLAEQPKIKLGDYIVIQRQKYTKLQKFGNLDATAMLGKDQLELKALLDQPYGATFKMCPKEDLGKSHRGRQKLNSLELCNELEMRNIREVLGISSSGEDNRNIIDDGDSQALKPEDIDKLRDECNESTKIIEKIVENSKTFHNKTAYSQEKYLKKKEKKYFEYIQIRQPTIRLITEIYYRQDAEKVMGLRVDTLSQLISYSGISAFGNYLLYESGSNGLLPAAFLNSMGANTEAQLVHMHPGNVPQKQAILALNLPDEQLQRCISVNIYSVLREFYQGDETSAEVEEPSSKKQKLNEEDKDSSETSADSCKSDESAKPSAALQKWQLENKRAVTLMQQKFDSLVIAAKEHPTNLVKELLSFVKPSRPVVVFSLCKEVLMELYVDLKSSSKVTNLHLTSNWLRQYQILPNRTHPEVNMQANSGYLLTGMTLG</sequence>
<evidence type="ECO:0000256" key="6">
    <source>
        <dbReference type="ARBA" id="ARBA00032319"/>
    </source>
</evidence>
<dbReference type="PANTHER" id="PTHR12945">
    <property type="entry name" value="TRANSLATION INITIATION FACTOR EIF3-RELATED"/>
    <property type="match status" value="1"/>
</dbReference>
<keyword evidence="9" id="KW-1185">Reference proteome</keyword>
<dbReference type="EMBL" id="JRES01000933">
    <property type="protein sequence ID" value="KNC27118.1"/>
    <property type="molecule type" value="Genomic_DNA"/>
</dbReference>
<evidence type="ECO:0000313" key="9">
    <source>
        <dbReference type="Proteomes" id="UP000037069"/>
    </source>
</evidence>
<evidence type="ECO:0000256" key="5">
    <source>
        <dbReference type="ARBA" id="ARBA00023242"/>
    </source>
</evidence>
<dbReference type="Proteomes" id="UP000037069">
    <property type="component" value="Unassembled WGS sequence"/>
</dbReference>
<dbReference type="Pfam" id="PF04189">
    <property type="entry name" value="Gcd10p"/>
    <property type="match status" value="1"/>
</dbReference>
<dbReference type="OrthoDB" id="10254665at2759"/>
<dbReference type="OMA" id="TRCRPYQ"/>
<comment type="caution">
    <text evidence="8">The sequence shown here is derived from an EMBL/GenBank/DDBJ whole genome shotgun (WGS) entry which is preliminary data.</text>
</comment>
<feature type="region of interest" description="Disordered" evidence="7">
    <location>
        <begin position="284"/>
        <end position="319"/>
    </location>
</feature>
<dbReference type="InterPro" id="IPR017423">
    <property type="entry name" value="TRM6"/>
</dbReference>
<dbReference type="PANTHER" id="PTHR12945:SF0">
    <property type="entry name" value="TRNA (ADENINE(58)-N(1))-METHYLTRANSFERASE NON-CATALYTIC SUBUNIT TRM6"/>
    <property type="match status" value="1"/>
</dbReference>
<feature type="compositionally biased region" description="Basic and acidic residues" evidence="7">
    <location>
        <begin position="290"/>
        <end position="299"/>
    </location>
</feature>
<evidence type="ECO:0000256" key="7">
    <source>
        <dbReference type="SAM" id="MobiDB-lite"/>
    </source>
</evidence>
<evidence type="ECO:0000313" key="8">
    <source>
        <dbReference type="EMBL" id="KNC27118.1"/>
    </source>
</evidence>
<evidence type="ECO:0000256" key="2">
    <source>
        <dbReference type="ARBA" id="ARBA00008320"/>
    </source>
</evidence>
<dbReference type="InterPro" id="IPR029063">
    <property type="entry name" value="SAM-dependent_MTases_sf"/>
</dbReference>
<comment type="similarity">
    <text evidence="2">Belongs to the TRM6/GCD10 family.</text>
</comment>
<dbReference type="STRING" id="7375.A0A0L0C434"/>
<evidence type="ECO:0000256" key="3">
    <source>
        <dbReference type="ARBA" id="ARBA00021704"/>
    </source>
</evidence>
<reference evidence="8 9" key="1">
    <citation type="journal article" date="2015" name="Nat. Commun.">
        <title>Lucilia cuprina genome unlocks parasitic fly biology to underpin future interventions.</title>
        <authorList>
            <person name="Anstead C.A."/>
            <person name="Korhonen P.K."/>
            <person name="Young N.D."/>
            <person name="Hall R.S."/>
            <person name="Jex A.R."/>
            <person name="Murali S.C."/>
            <person name="Hughes D.S."/>
            <person name="Lee S.F."/>
            <person name="Perry T."/>
            <person name="Stroehlein A.J."/>
            <person name="Ansell B.R."/>
            <person name="Breugelmans B."/>
            <person name="Hofmann A."/>
            <person name="Qu J."/>
            <person name="Dugan S."/>
            <person name="Lee S.L."/>
            <person name="Chao H."/>
            <person name="Dinh H."/>
            <person name="Han Y."/>
            <person name="Doddapaneni H.V."/>
            <person name="Worley K.C."/>
            <person name="Muzny D.M."/>
            <person name="Ioannidis P."/>
            <person name="Waterhouse R.M."/>
            <person name="Zdobnov E.M."/>
            <person name="James P.J."/>
            <person name="Bagnall N.H."/>
            <person name="Kotze A.C."/>
            <person name="Gibbs R.A."/>
            <person name="Richards S."/>
            <person name="Batterham P."/>
            <person name="Gasser R.B."/>
        </authorList>
    </citation>
    <scope>NUCLEOTIDE SEQUENCE [LARGE SCALE GENOMIC DNA]</scope>
    <source>
        <strain evidence="8 9">LS</strain>
        <tissue evidence="8">Full body</tissue>
    </source>
</reference>
<gene>
    <name evidence="8" type="ORF">FF38_12656</name>
</gene>
<dbReference type="GO" id="GO:0031515">
    <property type="term" value="C:tRNA (m1A) methyltransferase complex"/>
    <property type="evidence" value="ECO:0007669"/>
    <property type="project" value="InterPro"/>
</dbReference>
<dbReference type="GO" id="GO:0030488">
    <property type="term" value="P:tRNA methylation"/>
    <property type="evidence" value="ECO:0007669"/>
    <property type="project" value="InterPro"/>
</dbReference>
<organism evidence="8 9">
    <name type="scientific">Lucilia cuprina</name>
    <name type="common">Green bottle fly</name>
    <name type="synonym">Australian sheep blowfly</name>
    <dbReference type="NCBI Taxonomy" id="7375"/>
    <lineage>
        <taxon>Eukaryota</taxon>
        <taxon>Metazoa</taxon>
        <taxon>Ecdysozoa</taxon>
        <taxon>Arthropoda</taxon>
        <taxon>Hexapoda</taxon>
        <taxon>Insecta</taxon>
        <taxon>Pterygota</taxon>
        <taxon>Neoptera</taxon>
        <taxon>Endopterygota</taxon>
        <taxon>Diptera</taxon>
        <taxon>Brachycera</taxon>
        <taxon>Muscomorpha</taxon>
        <taxon>Oestroidea</taxon>
        <taxon>Calliphoridae</taxon>
        <taxon>Luciliinae</taxon>
        <taxon>Lucilia</taxon>
    </lineage>
</organism>
<keyword evidence="4" id="KW-0819">tRNA processing</keyword>
<accession>A0A0L0C434</accession>
<dbReference type="GO" id="GO:0005634">
    <property type="term" value="C:nucleus"/>
    <property type="evidence" value="ECO:0007669"/>
    <property type="project" value="UniProtKB-SubCell"/>
</dbReference>
<evidence type="ECO:0000256" key="1">
    <source>
        <dbReference type="ARBA" id="ARBA00004123"/>
    </source>
</evidence>
<dbReference type="Gene3D" id="3.40.50.150">
    <property type="entry name" value="Vaccinia Virus protein VP39"/>
    <property type="match status" value="1"/>
</dbReference>